<dbReference type="Proteomes" id="UP001235939">
    <property type="component" value="Chromosome 11"/>
</dbReference>
<keyword evidence="3" id="KW-1185">Reference proteome</keyword>
<feature type="compositionally biased region" description="Basic and acidic residues" evidence="1">
    <location>
        <begin position="9"/>
        <end position="33"/>
    </location>
</feature>
<dbReference type="PANTHER" id="PTHR47027:SF8">
    <property type="entry name" value="RIBONUCLEASE H"/>
    <property type="match status" value="1"/>
</dbReference>
<proteinExistence type="predicted"/>
<sequence>MPQTTRRTSFREFPERRHLSRSEAGLLKERGGEGMRQTQRTKEEGVYLDGNVEFDRAESHHPREMFAKIKQMTSTFKKKSFTVKEEEGKTLTTKQEVASRWRSYCRNLMKGTGLNEEMEIPTQLEPDVLTEEMIDAGDGSAIMVLRQLCNTIWSTGIWPGQHQSAYQYIKKDVCSNYRTIALISHPSKVLLHIIHERLKYYIHSQISQEQTGFMPEKGTREQIFTYSANIRKYI</sequence>
<accession>A0ABY6L2Q4</accession>
<protein>
    <recommendedName>
        <fullName evidence="4">Reverse transcriptase domain-containing protein</fullName>
    </recommendedName>
</protein>
<dbReference type="EMBL" id="CP092873">
    <property type="protein sequence ID" value="UYV74203.1"/>
    <property type="molecule type" value="Genomic_DNA"/>
</dbReference>
<dbReference type="PANTHER" id="PTHR47027">
    <property type="entry name" value="REVERSE TRANSCRIPTASE DOMAIN-CONTAINING PROTEIN"/>
    <property type="match status" value="1"/>
</dbReference>
<evidence type="ECO:0000256" key="1">
    <source>
        <dbReference type="SAM" id="MobiDB-lite"/>
    </source>
</evidence>
<organism evidence="2 3">
    <name type="scientific">Cordylochernes scorpioides</name>
    <dbReference type="NCBI Taxonomy" id="51811"/>
    <lineage>
        <taxon>Eukaryota</taxon>
        <taxon>Metazoa</taxon>
        <taxon>Ecdysozoa</taxon>
        <taxon>Arthropoda</taxon>
        <taxon>Chelicerata</taxon>
        <taxon>Arachnida</taxon>
        <taxon>Pseudoscorpiones</taxon>
        <taxon>Cheliferoidea</taxon>
        <taxon>Chernetidae</taxon>
        <taxon>Cordylochernes</taxon>
    </lineage>
</organism>
<gene>
    <name evidence="2" type="ORF">LAZ67_11002415</name>
</gene>
<evidence type="ECO:0000313" key="3">
    <source>
        <dbReference type="Proteomes" id="UP001235939"/>
    </source>
</evidence>
<reference evidence="2 3" key="1">
    <citation type="submission" date="2022-01" db="EMBL/GenBank/DDBJ databases">
        <title>A chromosomal length assembly of Cordylochernes scorpioides.</title>
        <authorList>
            <person name="Zeh D."/>
            <person name="Zeh J."/>
        </authorList>
    </citation>
    <scope>NUCLEOTIDE SEQUENCE [LARGE SCALE GENOMIC DNA]</scope>
    <source>
        <strain evidence="2">IN4F17</strain>
        <tissue evidence="2">Whole Body</tissue>
    </source>
</reference>
<evidence type="ECO:0008006" key="4">
    <source>
        <dbReference type="Google" id="ProtNLM"/>
    </source>
</evidence>
<evidence type="ECO:0000313" key="2">
    <source>
        <dbReference type="EMBL" id="UYV74203.1"/>
    </source>
</evidence>
<feature type="region of interest" description="Disordered" evidence="1">
    <location>
        <begin position="1"/>
        <end position="41"/>
    </location>
</feature>
<name>A0ABY6L2Q4_9ARAC</name>